<dbReference type="RefSeq" id="WP_183377288.1">
    <property type="nucleotide sequence ID" value="NZ_CBCSFZ010000012.1"/>
</dbReference>
<dbReference type="EMBL" id="JACHWP010000021">
    <property type="protein sequence ID" value="MBB3024005.1"/>
    <property type="molecule type" value="Genomic_DNA"/>
</dbReference>
<feature type="transmembrane region" description="Helical" evidence="9">
    <location>
        <begin position="286"/>
        <end position="306"/>
    </location>
</feature>
<keyword evidence="7 9" id="KW-0472">Membrane</keyword>
<evidence type="ECO:0000313" key="11">
    <source>
        <dbReference type="Proteomes" id="UP000568050"/>
    </source>
</evidence>
<feature type="transmembrane region" description="Helical" evidence="9">
    <location>
        <begin position="111"/>
        <end position="132"/>
    </location>
</feature>
<feature type="transmembrane region" description="Helical" evidence="9">
    <location>
        <begin position="344"/>
        <end position="362"/>
    </location>
</feature>
<reference evidence="10 11" key="1">
    <citation type="submission" date="2020-08" db="EMBL/GenBank/DDBJ databases">
        <title>Sequencing the genomes of 1000 actinobacteria strains.</title>
        <authorList>
            <person name="Klenk H.-P."/>
        </authorList>
    </citation>
    <scope>NUCLEOTIDE SEQUENCE [LARGE SCALE GENOMIC DNA]</scope>
    <source>
        <strain evidence="10 11">DSM 23040</strain>
    </source>
</reference>
<keyword evidence="11" id="KW-1185">Reference proteome</keyword>
<feature type="transmembrane region" description="Helical" evidence="9">
    <location>
        <begin position="253"/>
        <end position="274"/>
    </location>
</feature>
<feature type="transmembrane region" description="Helical" evidence="9">
    <location>
        <begin position="167"/>
        <end position="186"/>
    </location>
</feature>
<gene>
    <name evidence="10" type="ORF">FHX50_002312</name>
</gene>
<feature type="region of interest" description="Disordered" evidence="8">
    <location>
        <begin position="1"/>
        <end position="22"/>
    </location>
</feature>
<dbReference type="PANTHER" id="PTHR30047:SF7">
    <property type="entry name" value="HIGH-AFFINITY CHOLINE TRANSPORT PROTEIN"/>
    <property type="match status" value="1"/>
</dbReference>
<evidence type="ECO:0000256" key="1">
    <source>
        <dbReference type="ARBA" id="ARBA00004651"/>
    </source>
</evidence>
<feature type="transmembrane region" description="Helical" evidence="9">
    <location>
        <begin position="470"/>
        <end position="493"/>
    </location>
</feature>
<evidence type="ECO:0000256" key="3">
    <source>
        <dbReference type="ARBA" id="ARBA00022448"/>
    </source>
</evidence>
<dbReference type="GO" id="GO:0005886">
    <property type="term" value="C:plasma membrane"/>
    <property type="evidence" value="ECO:0007669"/>
    <property type="project" value="UniProtKB-SubCell"/>
</dbReference>
<keyword evidence="4" id="KW-1003">Cell membrane</keyword>
<dbReference type="Proteomes" id="UP000568050">
    <property type="component" value="Unassembled WGS sequence"/>
</dbReference>
<comment type="subcellular location">
    <subcellularLocation>
        <location evidence="1">Cell membrane</location>
        <topology evidence="1">Multi-pass membrane protein</topology>
    </subcellularLocation>
</comment>
<evidence type="ECO:0000256" key="7">
    <source>
        <dbReference type="ARBA" id="ARBA00023136"/>
    </source>
</evidence>
<keyword evidence="3" id="KW-0813">Transport</keyword>
<evidence type="ECO:0000256" key="9">
    <source>
        <dbReference type="SAM" id="Phobius"/>
    </source>
</evidence>
<evidence type="ECO:0000256" key="4">
    <source>
        <dbReference type="ARBA" id="ARBA00022475"/>
    </source>
</evidence>
<dbReference type="Pfam" id="PF02028">
    <property type="entry name" value="BCCT"/>
    <property type="match status" value="1"/>
</dbReference>
<dbReference type="InterPro" id="IPR000060">
    <property type="entry name" value="BCCT_transptr"/>
</dbReference>
<feature type="transmembrane region" description="Helical" evidence="9">
    <location>
        <begin position="429"/>
        <end position="449"/>
    </location>
</feature>
<evidence type="ECO:0000256" key="5">
    <source>
        <dbReference type="ARBA" id="ARBA00022692"/>
    </source>
</evidence>
<accession>A0A839QWD3</accession>
<feature type="transmembrane region" description="Helical" evidence="9">
    <location>
        <begin position="505"/>
        <end position="526"/>
    </location>
</feature>
<feature type="transmembrane region" description="Helical" evidence="9">
    <location>
        <begin position="374"/>
        <end position="398"/>
    </location>
</feature>
<feature type="compositionally biased region" description="Polar residues" evidence="8">
    <location>
        <begin position="1"/>
        <end position="11"/>
    </location>
</feature>
<proteinExistence type="inferred from homology"/>
<sequence>MASSTPESTATEPVDSSPAPDPQNRENFGLAKVVFGVAAAVILISVGFALLLPNQFNDFIGTINDKLVGAVGWYYVLAVTGFVIAALVIAFSRLGSVRLGGDDERPEYGMFSWFAMLFAAGMGIGLVFWGAAEPLTFFTKDGGAPRFADLADPARATEAMNQVFLHWGFHAWGTYVVVGLALAYAAHRRGRPLTIRWALEPLLGRHVNSWIGQLVDILAIVGTVFGVSMSLGFGVNQITAGLDHLGLLDGTPTMKIILVVVITGLATLSAASGVDKGIKILSNMNLALAGVFLLLVLALGPTLFLLRDFVDNIGGYLSSLLSNSFQTLPFYGEDGAGWLNGWTINYWGWWMSWSPFVGVFIARISRGRTVREFIIGVLLVPTLVTILWFTIMGGTAIYKTMFDGVDFTQADGTINADTALFDMLNTLPVGGLLAGIAIVLLSIFFITSADSGAFVMDMIAHGGNPNPPRITRIFWAISSGLIAGALIAAGAATGTDDTGMSALQALALIAALPWSFVMIGMVLSSFKALRMEVDHMEHLELRLRKREMVSAVSDTVTTQVIDEITTDEGALDHEALRASSMQTKERKRREAPRNAKSPQAPKGQRAPKDR</sequence>
<evidence type="ECO:0000256" key="6">
    <source>
        <dbReference type="ARBA" id="ARBA00022989"/>
    </source>
</evidence>
<dbReference type="PROSITE" id="PS01303">
    <property type="entry name" value="BCCT"/>
    <property type="match status" value="1"/>
</dbReference>
<dbReference type="InterPro" id="IPR018093">
    <property type="entry name" value="BCCT_CS"/>
</dbReference>
<name>A0A839QWD3_9MICO</name>
<feature type="region of interest" description="Disordered" evidence="8">
    <location>
        <begin position="571"/>
        <end position="610"/>
    </location>
</feature>
<feature type="transmembrane region" description="Helical" evidence="9">
    <location>
        <begin position="72"/>
        <end position="91"/>
    </location>
</feature>
<protein>
    <submittedName>
        <fullName evidence="10">Choline/glycine/proline betaine transport protein</fullName>
    </submittedName>
</protein>
<dbReference type="GO" id="GO:0022857">
    <property type="term" value="F:transmembrane transporter activity"/>
    <property type="evidence" value="ECO:0007669"/>
    <property type="project" value="InterPro"/>
</dbReference>
<evidence type="ECO:0000256" key="2">
    <source>
        <dbReference type="ARBA" id="ARBA00005658"/>
    </source>
</evidence>
<evidence type="ECO:0000256" key="8">
    <source>
        <dbReference type="SAM" id="MobiDB-lite"/>
    </source>
</evidence>
<keyword evidence="6 9" id="KW-1133">Transmembrane helix</keyword>
<dbReference type="PANTHER" id="PTHR30047">
    <property type="entry name" value="HIGH-AFFINITY CHOLINE TRANSPORT PROTEIN-RELATED"/>
    <property type="match status" value="1"/>
</dbReference>
<feature type="transmembrane region" description="Helical" evidence="9">
    <location>
        <begin position="207"/>
        <end position="233"/>
    </location>
</feature>
<dbReference type="NCBIfam" id="TIGR00842">
    <property type="entry name" value="bcct"/>
    <property type="match status" value="1"/>
</dbReference>
<comment type="similarity">
    <text evidence="2">Belongs to the BCCT transporter (TC 2.A.15) family.</text>
</comment>
<comment type="caution">
    <text evidence="10">The sequence shown here is derived from an EMBL/GenBank/DDBJ whole genome shotgun (WGS) entry which is preliminary data.</text>
</comment>
<feature type="transmembrane region" description="Helical" evidence="9">
    <location>
        <begin position="33"/>
        <end position="52"/>
    </location>
</feature>
<dbReference type="AlphaFoldDB" id="A0A839QWD3"/>
<organism evidence="10 11">
    <name type="scientific">Helcobacillus massiliensis</name>
    <dbReference type="NCBI Taxonomy" id="521392"/>
    <lineage>
        <taxon>Bacteria</taxon>
        <taxon>Bacillati</taxon>
        <taxon>Actinomycetota</taxon>
        <taxon>Actinomycetes</taxon>
        <taxon>Micrococcales</taxon>
        <taxon>Dermabacteraceae</taxon>
        <taxon>Helcobacillus</taxon>
    </lineage>
</organism>
<evidence type="ECO:0000313" key="10">
    <source>
        <dbReference type="EMBL" id="MBB3024005.1"/>
    </source>
</evidence>
<keyword evidence="5 9" id="KW-0812">Transmembrane</keyword>